<dbReference type="AlphaFoldDB" id="A0A8J3UVY5"/>
<reference evidence="1" key="1">
    <citation type="submission" date="2021-01" db="EMBL/GenBank/DDBJ databases">
        <title>Whole genome shotgun sequence of Planotetraspora silvatica NBRC 100141.</title>
        <authorList>
            <person name="Komaki H."/>
            <person name="Tamura T."/>
        </authorList>
    </citation>
    <scope>NUCLEOTIDE SEQUENCE</scope>
    <source>
        <strain evidence="1">NBRC 100141</strain>
    </source>
</reference>
<protein>
    <submittedName>
        <fullName evidence="1">Uncharacterized protein</fullName>
    </submittedName>
</protein>
<evidence type="ECO:0000313" key="1">
    <source>
        <dbReference type="EMBL" id="GII50832.1"/>
    </source>
</evidence>
<sequence length="129" mass="13653">MITDAYETLKQHQSTAVGVIEAAKDAFTVIAASMELAEETRPPELHASYALLHQEAVDGLAALSPRANAVIPTADRAVDVPELEKISSLGGLLCEVLLTAAEHHTDVNQRLALLNAAAHAAQIRDLLAP</sequence>
<accession>A0A8J3UVY5</accession>
<evidence type="ECO:0000313" key="2">
    <source>
        <dbReference type="Proteomes" id="UP000644610"/>
    </source>
</evidence>
<organism evidence="1 2">
    <name type="scientific">Planotetraspora silvatica</name>
    <dbReference type="NCBI Taxonomy" id="234614"/>
    <lineage>
        <taxon>Bacteria</taxon>
        <taxon>Bacillati</taxon>
        <taxon>Actinomycetota</taxon>
        <taxon>Actinomycetes</taxon>
        <taxon>Streptosporangiales</taxon>
        <taxon>Streptosporangiaceae</taxon>
        <taxon>Planotetraspora</taxon>
    </lineage>
</organism>
<name>A0A8J3UVY5_9ACTN</name>
<keyword evidence="2" id="KW-1185">Reference proteome</keyword>
<proteinExistence type="predicted"/>
<gene>
    <name evidence="1" type="ORF">Psi02_72560</name>
</gene>
<comment type="caution">
    <text evidence="1">The sequence shown here is derived from an EMBL/GenBank/DDBJ whole genome shotgun (WGS) entry which is preliminary data.</text>
</comment>
<dbReference type="Proteomes" id="UP000644610">
    <property type="component" value="Unassembled WGS sequence"/>
</dbReference>
<dbReference type="RefSeq" id="WP_203980304.1">
    <property type="nucleotide sequence ID" value="NZ_BAAAKY010000052.1"/>
</dbReference>
<dbReference type="EMBL" id="BOOQ01000056">
    <property type="protein sequence ID" value="GII50832.1"/>
    <property type="molecule type" value="Genomic_DNA"/>
</dbReference>